<gene>
    <name evidence="1" type="ORF">CTRI78_v000658</name>
</gene>
<reference evidence="1 2" key="1">
    <citation type="submission" date="2018-12" db="EMBL/GenBank/DDBJ databases">
        <title>Genome sequence and assembly of Colletotrichum trifolii.</title>
        <authorList>
            <person name="Gan P."/>
            <person name="Shirasu K."/>
        </authorList>
    </citation>
    <scope>NUCLEOTIDE SEQUENCE [LARGE SCALE GENOMIC DNA]</scope>
    <source>
        <strain evidence="1 2">543-2</strain>
    </source>
</reference>
<proteinExistence type="predicted"/>
<dbReference type="AlphaFoldDB" id="A0A4R8RRV7"/>
<organism evidence="1 2">
    <name type="scientific">Colletotrichum trifolii</name>
    <dbReference type="NCBI Taxonomy" id="5466"/>
    <lineage>
        <taxon>Eukaryota</taxon>
        <taxon>Fungi</taxon>
        <taxon>Dikarya</taxon>
        <taxon>Ascomycota</taxon>
        <taxon>Pezizomycotina</taxon>
        <taxon>Sordariomycetes</taxon>
        <taxon>Hypocreomycetidae</taxon>
        <taxon>Glomerellales</taxon>
        <taxon>Glomerellaceae</taxon>
        <taxon>Colletotrichum</taxon>
        <taxon>Colletotrichum orbiculare species complex</taxon>
    </lineage>
</organism>
<evidence type="ECO:0000313" key="1">
    <source>
        <dbReference type="EMBL" id="TDZ74717.1"/>
    </source>
</evidence>
<sequence length="158" mass="17513">MGYQTLIPPYSQDDEDGPVVRSEARFRRPSTRCRCCAKLCIRYGAAVAVNLLLSHRHSMIHDPSSVDVAEIEDVARHRMPAQPAPGHPPPPCPTTLVYGSSVVWTLHTDTPSRRARRSGRTLALFPAPTVHPPPSAYPYGYLRHLKKSAYCAAVIMSR</sequence>
<keyword evidence="2" id="KW-1185">Reference proteome</keyword>
<evidence type="ECO:0000313" key="2">
    <source>
        <dbReference type="Proteomes" id="UP000295703"/>
    </source>
</evidence>
<name>A0A4R8RRV7_COLTR</name>
<protein>
    <submittedName>
        <fullName evidence="1">Uncharacterized protein</fullName>
    </submittedName>
</protein>
<accession>A0A4R8RRV7</accession>
<dbReference type="Proteomes" id="UP000295703">
    <property type="component" value="Unassembled WGS sequence"/>
</dbReference>
<dbReference type="EMBL" id="RYZW01000003">
    <property type="protein sequence ID" value="TDZ74717.1"/>
    <property type="molecule type" value="Genomic_DNA"/>
</dbReference>
<comment type="caution">
    <text evidence="1">The sequence shown here is derived from an EMBL/GenBank/DDBJ whole genome shotgun (WGS) entry which is preliminary data.</text>
</comment>